<protein>
    <submittedName>
        <fullName evidence="1">Uncharacterized protein</fullName>
    </submittedName>
</protein>
<sequence>MAKRFPVIWEFKISEKGISIGLPDGSNEKFYSLKDLKSFDIHESANESDEYKELIFKTNSRFYPFIKLNFYLKDEEKIESFLLNFLPKEEHPGSLVDSLIKLIGF</sequence>
<accession>A0A0G0IG90</accession>
<name>A0A0G0IG90_9BACT</name>
<dbReference type="Proteomes" id="UP000034044">
    <property type="component" value="Unassembled WGS sequence"/>
</dbReference>
<dbReference type="EMBL" id="LBSR01000003">
    <property type="protein sequence ID" value="KKQ23209.1"/>
    <property type="molecule type" value="Genomic_DNA"/>
</dbReference>
<evidence type="ECO:0000313" key="2">
    <source>
        <dbReference type="Proteomes" id="UP000034044"/>
    </source>
</evidence>
<reference evidence="1 2" key="1">
    <citation type="journal article" date="2015" name="Nature">
        <title>rRNA introns, odd ribosomes, and small enigmatic genomes across a large radiation of phyla.</title>
        <authorList>
            <person name="Brown C.T."/>
            <person name="Hug L.A."/>
            <person name="Thomas B.C."/>
            <person name="Sharon I."/>
            <person name="Castelle C.J."/>
            <person name="Singh A."/>
            <person name="Wilkins M.J."/>
            <person name="Williams K.H."/>
            <person name="Banfield J.F."/>
        </authorList>
    </citation>
    <scope>NUCLEOTIDE SEQUENCE [LARGE SCALE GENOMIC DNA]</scope>
</reference>
<comment type="caution">
    <text evidence="1">The sequence shown here is derived from an EMBL/GenBank/DDBJ whole genome shotgun (WGS) entry which is preliminary data.</text>
</comment>
<evidence type="ECO:0000313" key="1">
    <source>
        <dbReference type="EMBL" id="KKQ23209.1"/>
    </source>
</evidence>
<gene>
    <name evidence="1" type="ORF">US36_C0003G0043</name>
</gene>
<proteinExistence type="predicted"/>
<dbReference type="AlphaFoldDB" id="A0A0G0IG90"/>
<organism evidence="1 2">
    <name type="scientific">Candidatus Wolfebacteria bacterium GW2011_GWC1_37_10</name>
    <dbReference type="NCBI Taxonomy" id="1619010"/>
    <lineage>
        <taxon>Bacteria</taxon>
        <taxon>Candidatus Wolfeibacteriota</taxon>
    </lineage>
</organism>